<dbReference type="SUPFAM" id="SSF52972">
    <property type="entry name" value="ITPase-like"/>
    <property type="match status" value="1"/>
</dbReference>
<dbReference type="Proteomes" id="UP000253727">
    <property type="component" value="Unassembled WGS sequence"/>
</dbReference>
<dbReference type="GO" id="GO:0005737">
    <property type="term" value="C:cytoplasm"/>
    <property type="evidence" value="ECO:0007669"/>
    <property type="project" value="UniProtKB-SubCell"/>
</dbReference>
<sequence>MSDVRASLKPLVLASKSASRRAMLDAVGVPYDAVPADVDERALEADLAGAAPSIIVLALAKAKARQVGDGVTGEKLVLGSDSLVSVAGRRFDKPESREQAAEHLRFFSGKVMELHSAAALWRGADDNEGSSGNGRIVWTHAETAHLHVRELSDTFIADYLDREWPAVSQCVGVFRIEGPGPLLFGKITGDYFTILGMPLLAVLERLRAEGVIQV</sequence>
<comment type="catalytic activity">
    <reaction evidence="4">
        <text>a ribonucleoside 5'-triphosphate + H2O = a ribonucleoside 5'-phosphate + diphosphate + H(+)</text>
        <dbReference type="Rhea" id="RHEA:23996"/>
        <dbReference type="ChEBI" id="CHEBI:15377"/>
        <dbReference type="ChEBI" id="CHEBI:15378"/>
        <dbReference type="ChEBI" id="CHEBI:33019"/>
        <dbReference type="ChEBI" id="CHEBI:58043"/>
        <dbReference type="ChEBI" id="CHEBI:61557"/>
        <dbReference type="EC" id="3.6.1.9"/>
    </reaction>
</comment>
<dbReference type="PIRSF" id="PIRSF006305">
    <property type="entry name" value="Maf"/>
    <property type="match status" value="1"/>
</dbReference>
<dbReference type="GO" id="GO:0009117">
    <property type="term" value="P:nucleotide metabolic process"/>
    <property type="evidence" value="ECO:0007669"/>
    <property type="project" value="UniProtKB-KW"/>
</dbReference>
<dbReference type="HAMAP" id="MF_00528">
    <property type="entry name" value="Maf"/>
    <property type="match status" value="1"/>
</dbReference>
<name>A0A369Q8W0_9SPHN</name>
<evidence type="ECO:0000256" key="4">
    <source>
        <dbReference type="HAMAP-Rule" id="MF_00528"/>
    </source>
</evidence>
<proteinExistence type="inferred from homology"/>
<reference evidence="5 6" key="1">
    <citation type="submission" date="2018-04" db="EMBL/GenBank/DDBJ databases">
        <title>Altererythrobacter sp. HME9302 genome sequencing and assembly.</title>
        <authorList>
            <person name="Kang H."/>
            <person name="Kim H."/>
            <person name="Joh K."/>
        </authorList>
    </citation>
    <scope>NUCLEOTIDE SEQUENCE [LARGE SCALE GENOMIC DNA]</scope>
    <source>
        <strain evidence="5 6">HME9302</strain>
    </source>
</reference>
<comment type="cofactor">
    <cofactor evidence="1 4">
        <name>a divalent metal cation</name>
        <dbReference type="ChEBI" id="CHEBI:60240"/>
    </cofactor>
</comment>
<evidence type="ECO:0000256" key="2">
    <source>
        <dbReference type="ARBA" id="ARBA00022801"/>
    </source>
</evidence>
<dbReference type="Pfam" id="PF02545">
    <property type="entry name" value="Maf"/>
    <property type="match status" value="1"/>
</dbReference>
<dbReference type="Gene3D" id="3.90.950.10">
    <property type="match status" value="1"/>
</dbReference>
<comment type="caution">
    <text evidence="4">Lacks conserved residue(s) required for the propagation of feature annotation.</text>
</comment>
<dbReference type="EMBL" id="QBKA01000002">
    <property type="protein sequence ID" value="RDC61154.1"/>
    <property type="molecule type" value="Genomic_DNA"/>
</dbReference>
<dbReference type="RefSeq" id="WP_115367165.1">
    <property type="nucleotide sequence ID" value="NZ_QBKA01000002.1"/>
</dbReference>
<dbReference type="InterPro" id="IPR029001">
    <property type="entry name" value="ITPase-like_fam"/>
</dbReference>
<dbReference type="PANTHER" id="PTHR43213:SF5">
    <property type="entry name" value="BIFUNCTIONAL DTTP_UTP PYROPHOSPHATASE_METHYLTRANSFERASE PROTEIN-RELATED"/>
    <property type="match status" value="1"/>
</dbReference>
<dbReference type="GO" id="GO:0047429">
    <property type="term" value="F:nucleoside triphosphate diphosphatase activity"/>
    <property type="evidence" value="ECO:0007669"/>
    <property type="project" value="UniProtKB-EC"/>
</dbReference>
<protein>
    <recommendedName>
        <fullName evidence="4">Nucleoside triphosphate pyrophosphatase</fullName>
        <ecNumber evidence="4">3.6.1.9</ecNumber>
    </recommendedName>
    <alternativeName>
        <fullName evidence="4">Nucleotide pyrophosphatase</fullName>
        <shortName evidence="4">Nucleotide PPase</shortName>
    </alternativeName>
</protein>
<comment type="function">
    <text evidence="4">Nucleoside triphosphate pyrophosphatase. May have a dual role in cell division arrest and in preventing the incorporation of modified nucleotides into cellular nucleic acids.</text>
</comment>
<comment type="caution">
    <text evidence="5">The sequence shown here is derived from an EMBL/GenBank/DDBJ whole genome shotgun (WGS) entry which is preliminary data.</text>
</comment>
<organism evidence="5 6">
    <name type="scientific">Alteripontixanthobacter maritimus</name>
    <dbReference type="NCBI Taxonomy" id="2161824"/>
    <lineage>
        <taxon>Bacteria</taxon>
        <taxon>Pseudomonadati</taxon>
        <taxon>Pseudomonadota</taxon>
        <taxon>Alphaproteobacteria</taxon>
        <taxon>Sphingomonadales</taxon>
        <taxon>Erythrobacteraceae</taxon>
        <taxon>Alteripontixanthobacter</taxon>
    </lineage>
</organism>
<gene>
    <name evidence="5" type="ORF">HME9302_02373</name>
</gene>
<accession>A0A369Q8W0</accession>
<keyword evidence="2 4" id="KW-0378">Hydrolase</keyword>
<dbReference type="EC" id="3.6.1.9" evidence="4"/>
<evidence type="ECO:0000256" key="1">
    <source>
        <dbReference type="ARBA" id="ARBA00001968"/>
    </source>
</evidence>
<evidence type="ECO:0000313" key="6">
    <source>
        <dbReference type="Proteomes" id="UP000253727"/>
    </source>
</evidence>
<comment type="subcellular location">
    <subcellularLocation>
        <location evidence="4">Cytoplasm</location>
    </subcellularLocation>
</comment>
<feature type="active site" description="Proton acceptor" evidence="4">
    <location>
        <position position="81"/>
    </location>
</feature>
<evidence type="ECO:0000256" key="3">
    <source>
        <dbReference type="ARBA" id="ARBA00023080"/>
    </source>
</evidence>
<dbReference type="AlphaFoldDB" id="A0A369Q8W0"/>
<keyword evidence="6" id="KW-1185">Reference proteome</keyword>
<comment type="similarity">
    <text evidence="4">Belongs to the Maf family.</text>
</comment>
<keyword evidence="3 4" id="KW-0546">Nucleotide metabolism</keyword>
<dbReference type="OrthoDB" id="9813962at2"/>
<evidence type="ECO:0000313" key="5">
    <source>
        <dbReference type="EMBL" id="RDC61154.1"/>
    </source>
</evidence>
<dbReference type="CDD" id="cd00555">
    <property type="entry name" value="Maf"/>
    <property type="match status" value="1"/>
</dbReference>
<dbReference type="PANTHER" id="PTHR43213">
    <property type="entry name" value="BIFUNCTIONAL DTTP/UTP PYROPHOSPHATASE/METHYLTRANSFERASE PROTEIN-RELATED"/>
    <property type="match status" value="1"/>
</dbReference>
<dbReference type="InterPro" id="IPR003697">
    <property type="entry name" value="Maf-like"/>
</dbReference>
<keyword evidence="4" id="KW-0963">Cytoplasm</keyword>
<comment type="catalytic activity">
    <reaction evidence="4">
        <text>a 2'-deoxyribonucleoside 5'-triphosphate + H2O = a 2'-deoxyribonucleoside 5'-phosphate + diphosphate + H(+)</text>
        <dbReference type="Rhea" id="RHEA:44644"/>
        <dbReference type="ChEBI" id="CHEBI:15377"/>
        <dbReference type="ChEBI" id="CHEBI:15378"/>
        <dbReference type="ChEBI" id="CHEBI:33019"/>
        <dbReference type="ChEBI" id="CHEBI:61560"/>
        <dbReference type="ChEBI" id="CHEBI:65317"/>
        <dbReference type="EC" id="3.6.1.9"/>
    </reaction>
</comment>